<dbReference type="PANTHER" id="PTHR37610">
    <property type="entry name" value="CCHC-TYPE DOMAIN-CONTAINING PROTEIN"/>
    <property type="match status" value="1"/>
</dbReference>
<proteinExistence type="predicted"/>
<comment type="caution">
    <text evidence="2">The sequence shown here is derived from an EMBL/GenBank/DDBJ whole genome shotgun (WGS) entry which is preliminary data.</text>
</comment>
<sequence>MVTVVGMIWRMLLYGEMASERGWINGKGKREVMIVAAVGEGGGGVNGDGGQKREKQRLCSGVGHGGGAGACLKTAHHHRIRVVFLHLMKLNNDFNPILPAVPNNPTPQIIIQQDNSVFPTSIILNETNYPLWSQLMEMCIGARNKAGYLTRETKNPAPEDPSHATRITENHRVKSWLIDSMSQSLMQQFIRLSIAKEIWEAVSKTFYDGSDEARLFELNQKSFSTTQNGRSLSTYYNELIAIFQEIDHKTTSQERTVEWVDILTWKILGYGVKRGKLYYLELTENGEHNFSHAYQTKSEEKARIDDYLVAEFEMKDLGQLKYILGIEITRSIRRISLSQQKYVLVLLTETGMLACKPVETPIKMNHRLETFQIKLQQTKVILLPGRARNKKLWHDQVQKLNSEIWLMELIEEEKFEFIQHPKIHHAQQNLNWNAYNDKLCPSDEFKDGEYNVAKCMRAVAKLSPRVKEPSKSGARAVKSLSSPARKPADLVEGSDPEVFCTDIGDFEFTLRDPVNIFPADQLFSDGKLMPLYLSMIWLAERTMASSQISSPDTPKSRRRMIISGSDPYLFLLKAPRCSSR</sequence>
<evidence type="ECO:0000259" key="1">
    <source>
        <dbReference type="Pfam" id="PF14244"/>
    </source>
</evidence>
<dbReference type="Proteomes" id="UP001188597">
    <property type="component" value="Unassembled WGS sequence"/>
</dbReference>
<evidence type="ECO:0000313" key="3">
    <source>
        <dbReference type="Proteomes" id="UP001188597"/>
    </source>
</evidence>
<evidence type="ECO:0000313" key="2">
    <source>
        <dbReference type="EMBL" id="KAK3023399.1"/>
    </source>
</evidence>
<dbReference type="EMBL" id="JAVXUP010000658">
    <property type="protein sequence ID" value="KAK3023399.1"/>
    <property type="molecule type" value="Genomic_DNA"/>
</dbReference>
<gene>
    <name evidence="2" type="ORF">RJ639_044732</name>
</gene>
<reference evidence="2" key="1">
    <citation type="submission" date="2022-12" db="EMBL/GenBank/DDBJ databases">
        <title>Draft genome assemblies for two species of Escallonia (Escalloniales).</title>
        <authorList>
            <person name="Chanderbali A."/>
            <person name="Dervinis C."/>
            <person name="Anghel I."/>
            <person name="Soltis D."/>
            <person name="Soltis P."/>
            <person name="Zapata F."/>
        </authorList>
    </citation>
    <scope>NUCLEOTIDE SEQUENCE</scope>
    <source>
        <strain evidence="2">UCBG64.0493</strain>
        <tissue evidence="2">Leaf</tissue>
    </source>
</reference>
<organism evidence="2 3">
    <name type="scientific">Escallonia herrerae</name>
    <dbReference type="NCBI Taxonomy" id="1293975"/>
    <lineage>
        <taxon>Eukaryota</taxon>
        <taxon>Viridiplantae</taxon>
        <taxon>Streptophyta</taxon>
        <taxon>Embryophyta</taxon>
        <taxon>Tracheophyta</taxon>
        <taxon>Spermatophyta</taxon>
        <taxon>Magnoliopsida</taxon>
        <taxon>eudicotyledons</taxon>
        <taxon>Gunneridae</taxon>
        <taxon>Pentapetalae</taxon>
        <taxon>asterids</taxon>
        <taxon>campanulids</taxon>
        <taxon>Escalloniales</taxon>
        <taxon>Escalloniaceae</taxon>
        <taxon>Escallonia</taxon>
    </lineage>
</organism>
<accession>A0AA89AZT4</accession>
<dbReference type="AlphaFoldDB" id="A0AA89AZT4"/>
<feature type="domain" description="Retrotransposon Copia-like N-terminal" evidence="1">
    <location>
        <begin position="120"/>
        <end position="156"/>
    </location>
</feature>
<dbReference type="Pfam" id="PF14244">
    <property type="entry name" value="Retrotran_gag_3"/>
    <property type="match status" value="1"/>
</dbReference>
<name>A0AA89AZT4_9ASTE</name>
<keyword evidence="3" id="KW-1185">Reference proteome</keyword>
<dbReference type="PANTHER" id="PTHR37610:SF45">
    <property type="entry name" value="RETROTRANSPOSON GAG DOMAIN-CONTAINING PROTEIN"/>
    <property type="match status" value="1"/>
</dbReference>
<protein>
    <recommendedName>
        <fullName evidence="1">Retrotransposon Copia-like N-terminal domain-containing protein</fullName>
    </recommendedName>
</protein>
<dbReference type="InterPro" id="IPR029472">
    <property type="entry name" value="Copia-like_N"/>
</dbReference>